<sequence length="101" mass="11338">MDFRKTSLVMTMSLILVLEMSACTTLRLYGVSPSTWVVLELNAPMDGSLLLATMILRAILMDSVLTRGLMLLRLFSLSLFSNVPSLRLDFIFCNFSHFVVS</sequence>
<dbReference type="AlphaFoldDB" id="A0A068TMU4"/>
<name>A0A068TMU4_COFCA</name>
<reference evidence="3" key="1">
    <citation type="journal article" date="2014" name="Science">
        <title>The coffee genome provides insight into the convergent evolution of caffeine biosynthesis.</title>
        <authorList>
            <person name="Denoeud F."/>
            <person name="Carretero-Paulet L."/>
            <person name="Dereeper A."/>
            <person name="Droc G."/>
            <person name="Guyot R."/>
            <person name="Pietrella M."/>
            <person name="Zheng C."/>
            <person name="Alberti A."/>
            <person name="Anthony F."/>
            <person name="Aprea G."/>
            <person name="Aury J.M."/>
            <person name="Bento P."/>
            <person name="Bernard M."/>
            <person name="Bocs S."/>
            <person name="Campa C."/>
            <person name="Cenci A."/>
            <person name="Combes M.C."/>
            <person name="Crouzillat D."/>
            <person name="Da Silva C."/>
            <person name="Daddiego L."/>
            <person name="De Bellis F."/>
            <person name="Dussert S."/>
            <person name="Garsmeur O."/>
            <person name="Gayraud T."/>
            <person name="Guignon V."/>
            <person name="Jahn K."/>
            <person name="Jamilloux V."/>
            <person name="Joet T."/>
            <person name="Labadie K."/>
            <person name="Lan T."/>
            <person name="Leclercq J."/>
            <person name="Lepelley M."/>
            <person name="Leroy T."/>
            <person name="Li L.T."/>
            <person name="Librado P."/>
            <person name="Lopez L."/>
            <person name="Munoz A."/>
            <person name="Noel B."/>
            <person name="Pallavicini A."/>
            <person name="Perrotta G."/>
            <person name="Poncet V."/>
            <person name="Pot D."/>
            <person name="Priyono X."/>
            <person name="Rigoreau M."/>
            <person name="Rouard M."/>
            <person name="Rozas J."/>
            <person name="Tranchant-Dubreuil C."/>
            <person name="VanBuren R."/>
            <person name="Zhang Q."/>
            <person name="Andrade A.C."/>
            <person name="Argout X."/>
            <person name="Bertrand B."/>
            <person name="de Kochko A."/>
            <person name="Graziosi G."/>
            <person name="Henry R.J."/>
            <person name="Jayarama X."/>
            <person name="Ming R."/>
            <person name="Nagai C."/>
            <person name="Rounsley S."/>
            <person name="Sankoff D."/>
            <person name="Giuliano G."/>
            <person name="Albert V.A."/>
            <person name="Wincker P."/>
            <person name="Lashermes P."/>
        </authorList>
    </citation>
    <scope>NUCLEOTIDE SEQUENCE [LARGE SCALE GENOMIC DNA]</scope>
    <source>
        <strain evidence="3">cv. DH200-94</strain>
    </source>
</reference>
<gene>
    <name evidence="2" type="ORF">GSCOC_T00014643001</name>
</gene>
<keyword evidence="1" id="KW-0812">Transmembrane</keyword>
<dbReference type="Gramene" id="CDO97327">
    <property type="protein sequence ID" value="CDO97327"/>
    <property type="gene ID" value="GSCOC_T00014643001"/>
</dbReference>
<keyword evidence="3" id="KW-1185">Reference proteome</keyword>
<evidence type="ECO:0000256" key="1">
    <source>
        <dbReference type="SAM" id="Phobius"/>
    </source>
</evidence>
<keyword evidence="1" id="KW-1133">Transmembrane helix</keyword>
<dbReference type="EMBL" id="HG739085">
    <property type="protein sequence ID" value="CDO97327.1"/>
    <property type="molecule type" value="Genomic_DNA"/>
</dbReference>
<dbReference type="InParanoid" id="A0A068TMU4"/>
<proteinExistence type="predicted"/>
<feature type="transmembrane region" description="Helical" evidence="1">
    <location>
        <begin position="47"/>
        <end position="65"/>
    </location>
</feature>
<keyword evidence="1" id="KW-0472">Membrane</keyword>
<evidence type="ECO:0000313" key="2">
    <source>
        <dbReference type="EMBL" id="CDO97327.1"/>
    </source>
</evidence>
<protein>
    <submittedName>
        <fullName evidence="2">Uncharacterized protein</fullName>
    </submittedName>
</protein>
<organism evidence="2 3">
    <name type="scientific">Coffea canephora</name>
    <name type="common">Robusta coffee</name>
    <dbReference type="NCBI Taxonomy" id="49390"/>
    <lineage>
        <taxon>Eukaryota</taxon>
        <taxon>Viridiplantae</taxon>
        <taxon>Streptophyta</taxon>
        <taxon>Embryophyta</taxon>
        <taxon>Tracheophyta</taxon>
        <taxon>Spermatophyta</taxon>
        <taxon>Magnoliopsida</taxon>
        <taxon>eudicotyledons</taxon>
        <taxon>Gunneridae</taxon>
        <taxon>Pentapetalae</taxon>
        <taxon>asterids</taxon>
        <taxon>lamiids</taxon>
        <taxon>Gentianales</taxon>
        <taxon>Rubiaceae</taxon>
        <taxon>Ixoroideae</taxon>
        <taxon>Gardenieae complex</taxon>
        <taxon>Bertiereae - Coffeeae clade</taxon>
        <taxon>Coffeeae</taxon>
        <taxon>Coffea</taxon>
    </lineage>
</organism>
<evidence type="ECO:0000313" key="3">
    <source>
        <dbReference type="Proteomes" id="UP000295252"/>
    </source>
</evidence>
<dbReference type="Proteomes" id="UP000295252">
    <property type="component" value="Chromosome IV"/>
</dbReference>
<accession>A0A068TMU4</accession>